<name>A0A1M6XJT7_SELRU</name>
<dbReference type="PANTHER" id="PTHR24960">
    <property type="entry name" value="PHOTOSYSTEM I IRON-SULFUR CENTER-RELATED"/>
    <property type="match status" value="1"/>
</dbReference>
<dbReference type="PROSITE" id="PS00198">
    <property type="entry name" value="4FE4S_FER_1"/>
    <property type="match status" value="2"/>
</dbReference>
<evidence type="ECO:0000313" key="9">
    <source>
        <dbReference type="Proteomes" id="UP000184263"/>
    </source>
</evidence>
<dbReference type="PROSITE" id="PS51379">
    <property type="entry name" value="4FE4S_FER_2"/>
    <property type="match status" value="2"/>
</dbReference>
<dbReference type="InterPro" id="IPR050157">
    <property type="entry name" value="PSI_iron-sulfur_center"/>
</dbReference>
<keyword evidence="3" id="KW-0004">4Fe-4S</keyword>
<keyword evidence="5" id="KW-0408">Iron</keyword>
<evidence type="ECO:0000259" key="7">
    <source>
        <dbReference type="PROSITE" id="PS51379"/>
    </source>
</evidence>
<evidence type="ECO:0000256" key="4">
    <source>
        <dbReference type="ARBA" id="ARBA00022723"/>
    </source>
</evidence>
<protein>
    <submittedName>
        <fullName evidence="8">4Fe-4S binding domain-containing protein</fullName>
    </submittedName>
</protein>
<dbReference type="InterPro" id="IPR017896">
    <property type="entry name" value="4Fe4S_Fe-S-bd"/>
</dbReference>
<dbReference type="OrthoDB" id="1683619at2"/>
<dbReference type="EMBL" id="FRBC01000038">
    <property type="protein sequence ID" value="SHL06221.1"/>
    <property type="molecule type" value="Genomic_DNA"/>
</dbReference>
<dbReference type="AlphaFoldDB" id="A0A1M6XJT7"/>
<evidence type="ECO:0000256" key="2">
    <source>
        <dbReference type="ARBA" id="ARBA00003532"/>
    </source>
</evidence>
<feature type="domain" description="4Fe-4S ferredoxin-type" evidence="7">
    <location>
        <begin position="6"/>
        <end position="35"/>
    </location>
</feature>
<dbReference type="SUPFAM" id="SSF54862">
    <property type="entry name" value="4Fe-4S ferredoxins"/>
    <property type="match status" value="1"/>
</dbReference>
<organism evidence="8 9">
    <name type="scientific">Selenomonas ruminantium</name>
    <dbReference type="NCBI Taxonomy" id="971"/>
    <lineage>
        <taxon>Bacteria</taxon>
        <taxon>Bacillati</taxon>
        <taxon>Bacillota</taxon>
        <taxon>Negativicutes</taxon>
        <taxon>Selenomonadales</taxon>
        <taxon>Selenomonadaceae</taxon>
        <taxon>Selenomonas</taxon>
    </lineage>
</organism>
<sequence length="66" mass="7078">MCKKNRRAMVRKDDCVACGTCADVCPRGAITIQWGSFAQVDRDLCVGCGRCVRECPAAVITLEVGA</sequence>
<dbReference type="GO" id="GO:0046872">
    <property type="term" value="F:metal ion binding"/>
    <property type="evidence" value="ECO:0007669"/>
    <property type="project" value="UniProtKB-KW"/>
</dbReference>
<feature type="domain" description="4Fe-4S ferredoxin-type" evidence="7">
    <location>
        <begin position="36"/>
        <end position="65"/>
    </location>
</feature>
<comment type="cofactor">
    <cofactor evidence="1">
        <name>[4Fe-4S] cluster</name>
        <dbReference type="ChEBI" id="CHEBI:49883"/>
    </cofactor>
</comment>
<proteinExistence type="predicted"/>
<keyword evidence="6" id="KW-0411">Iron-sulfur</keyword>
<evidence type="ECO:0000256" key="1">
    <source>
        <dbReference type="ARBA" id="ARBA00001966"/>
    </source>
</evidence>
<evidence type="ECO:0000256" key="6">
    <source>
        <dbReference type="ARBA" id="ARBA00023014"/>
    </source>
</evidence>
<dbReference type="Pfam" id="PF14697">
    <property type="entry name" value="Fer4_21"/>
    <property type="match status" value="1"/>
</dbReference>
<evidence type="ECO:0000256" key="5">
    <source>
        <dbReference type="ARBA" id="ARBA00023004"/>
    </source>
</evidence>
<dbReference type="PANTHER" id="PTHR24960:SF79">
    <property type="entry name" value="PHOTOSYSTEM I IRON-SULFUR CENTER"/>
    <property type="match status" value="1"/>
</dbReference>
<keyword evidence="4" id="KW-0479">Metal-binding</keyword>
<dbReference type="Gene3D" id="3.30.70.20">
    <property type="match status" value="2"/>
</dbReference>
<reference evidence="8 9" key="1">
    <citation type="submission" date="2016-11" db="EMBL/GenBank/DDBJ databases">
        <authorList>
            <person name="Jaros S."/>
            <person name="Januszkiewicz K."/>
            <person name="Wedrychowicz H."/>
        </authorList>
    </citation>
    <scope>NUCLEOTIDE SEQUENCE [LARGE SCALE GENOMIC DNA]</scope>
    <source>
        <strain evidence="8 9">HD4</strain>
    </source>
</reference>
<evidence type="ECO:0000256" key="3">
    <source>
        <dbReference type="ARBA" id="ARBA00022485"/>
    </source>
</evidence>
<dbReference type="GO" id="GO:0051539">
    <property type="term" value="F:4 iron, 4 sulfur cluster binding"/>
    <property type="evidence" value="ECO:0007669"/>
    <property type="project" value="UniProtKB-KW"/>
</dbReference>
<dbReference type="RefSeq" id="WP_073092629.1">
    <property type="nucleotide sequence ID" value="NZ_FRBC01000038.1"/>
</dbReference>
<comment type="function">
    <text evidence="2">Ferredoxins are iron-sulfur proteins that transfer electrons in a wide variety of metabolic reactions.</text>
</comment>
<dbReference type="InterPro" id="IPR017900">
    <property type="entry name" value="4Fe4S_Fe_S_CS"/>
</dbReference>
<accession>A0A1M6XJT7</accession>
<gene>
    <name evidence="8" type="ORF">SAMN05216582_1386</name>
</gene>
<dbReference type="Proteomes" id="UP000184263">
    <property type="component" value="Unassembled WGS sequence"/>
</dbReference>
<evidence type="ECO:0000313" key="8">
    <source>
        <dbReference type="EMBL" id="SHL06221.1"/>
    </source>
</evidence>